<keyword evidence="3" id="KW-1185">Reference proteome</keyword>
<keyword evidence="2" id="KW-0540">Nuclease</keyword>
<dbReference type="EMBL" id="JAAGOH010000001">
    <property type="protein sequence ID" value="NDY89713.1"/>
    <property type="molecule type" value="Genomic_DNA"/>
</dbReference>
<evidence type="ECO:0000313" key="2">
    <source>
        <dbReference type="EMBL" id="NDY89713.1"/>
    </source>
</evidence>
<evidence type="ECO:0000313" key="3">
    <source>
        <dbReference type="Proteomes" id="UP000484255"/>
    </source>
</evidence>
<proteinExistence type="predicted"/>
<accession>A0A7C9PEB4</accession>
<dbReference type="InterPro" id="IPR003615">
    <property type="entry name" value="HNH_nuc"/>
</dbReference>
<protein>
    <submittedName>
        <fullName evidence="2">HNH endonuclease</fullName>
    </submittedName>
</protein>
<organism evidence="2 3">
    <name type="scientific">Ideonella livida</name>
    <dbReference type="NCBI Taxonomy" id="2707176"/>
    <lineage>
        <taxon>Bacteria</taxon>
        <taxon>Pseudomonadati</taxon>
        <taxon>Pseudomonadota</taxon>
        <taxon>Betaproteobacteria</taxon>
        <taxon>Burkholderiales</taxon>
        <taxon>Sphaerotilaceae</taxon>
        <taxon>Ideonella</taxon>
    </lineage>
</organism>
<keyword evidence="2" id="KW-0255">Endonuclease</keyword>
<dbReference type="GO" id="GO:0003676">
    <property type="term" value="F:nucleic acid binding"/>
    <property type="evidence" value="ECO:0007669"/>
    <property type="project" value="InterPro"/>
</dbReference>
<dbReference type="Gene3D" id="1.10.30.50">
    <property type="match status" value="1"/>
</dbReference>
<comment type="caution">
    <text evidence="2">The sequence shown here is derived from an EMBL/GenBank/DDBJ whole genome shotgun (WGS) entry which is preliminary data.</text>
</comment>
<dbReference type="Proteomes" id="UP000484255">
    <property type="component" value="Unassembled WGS sequence"/>
</dbReference>
<dbReference type="GO" id="GO:0004519">
    <property type="term" value="F:endonuclease activity"/>
    <property type="evidence" value="ECO:0007669"/>
    <property type="project" value="UniProtKB-KW"/>
</dbReference>
<dbReference type="AlphaFoldDB" id="A0A7C9PEB4"/>
<feature type="domain" description="HNH" evidence="1">
    <location>
        <begin position="47"/>
        <end position="84"/>
    </location>
</feature>
<keyword evidence="2" id="KW-0378">Hydrolase</keyword>
<dbReference type="Pfam" id="PF01844">
    <property type="entry name" value="HNH"/>
    <property type="match status" value="1"/>
</dbReference>
<dbReference type="CDD" id="cd00085">
    <property type="entry name" value="HNHc"/>
    <property type="match status" value="1"/>
</dbReference>
<reference evidence="2 3" key="1">
    <citation type="submission" date="2020-02" db="EMBL/GenBank/DDBJ databases">
        <title>Ideonella bacterium strain TBM-1.</title>
        <authorList>
            <person name="Chen W.-M."/>
        </authorList>
    </citation>
    <scope>NUCLEOTIDE SEQUENCE [LARGE SCALE GENOMIC DNA]</scope>
    <source>
        <strain evidence="2 3">TBM-1</strain>
    </source>
</reference>
<dbReference type="InterPro" id="IPR002711">
    <property type="entry name" value="HNH"/>
</dbReference>
<name>A0A7C9PEB4_9BURK</name>
<gene>
    <name evidence="2" type="ORF">G3A44_00735</name>
</gene>
<dbReference type="GO" id="GO:0008270">
    <property type="term" value="F:zinc ion binding"/>
    <property type="evidence" value="ECO:0007669"/>
    <property type="project" value="InterPro"/>
</dbReference>
<dbReference type="RefSeq" id="WP_163455567.1">
    <property type="nucleotide sequence ID" value="NZ_JAAGOH010000001.1"/>
</dbReference>
<evidence type="ECO:0000259" key="1">
    <source>
        <dbReference type="Pfam" id="PF01844"/>
    </source>
</evidence>
<sequence length="99" mass="10776">MHAPSVLLVAVALWLAPSAVLAKIERSRAAVATFRASSACPATGLHTGRCPGWEVDHVVPLCAGGPDTPENMQWLYVDDHRFKTKIDVRTCRLAKRQPS</sequence>